<gene>
    <name evidence="1" type="ORF">H0A62_11690</name>
</gene>
<comment type="caution">
    <text evidence="1">The sequence shown here is derived from an EMBL/GenBank/DDBJ whole genome shotgun (WGS) entry which is preliminary data.</text>
</comment>
<protein>
    <submittedName>
        <fullName evidence="1">DUF721 domain-containing protein</fullName>
    </submittedName>
</protein>
<dbReference type="AlphaFoldDB" id="A0A853H353"/>
<name>A0A853H353_9BURK</name>
<evidence type="ECO:0000313" key="1">
    <source>
        <dbReference type="EMBL" id="NYT86269.1"/>
    </source>
</evidence>
<dbReference type="Pfam" id="PF05258">
    <property type="entry name" value="DciA"/>
    <property type="match status" value="1"/>
</dbReference>
<dbReference type="InterPro" id="IPR007922">
    <property type="entry name" value="DciA-like"/>
</dbReference>
<organism evidence="1 2">
    <name type="scientific">Pollutimonas harenae</name>
    <dbReference type="NCBI Taxonomy" id="657015"/>
    <lineage>
        <taxon>Bacteria</taxon>
        <taxon>Pseudomonadati</taxon>
        <taxon>Pseudomonadota</taxon>
        <taxon>Betaproteobacteria</taxon>
        <taxon>Burkholderiales</taxon>
        <taxon>Alcaligenaceae</taxon>
        <taxon>Pollutimonas</taxon>
    </lineage>
</organism>
<sequence>MSRRRPQASQEATTATLAVSWLSDDLRGSQVLTTARELIALEQAAAQALPPALAEVCKVARIERQQVTLAVPGAAYAAKLRQLAPRIIQRLNSSGWNLNQISVKVQAGLSKTQTKTAPREVIPLDDVALKAFETLYSELQPGPLADAVQRLLRHHQP</sequence>
<accession>A0A853H353</accession>
<dbReference type="RefSeq" id="WP_130040411.1">
    <property type="nucleotide sequence ID" value="NZ_JACCEV010000003.1"/>
</dbReference>
<proteinExistence type="predicted"/>
<dbReference type="OrthoDB" id="8521216at2"/>
<keyword evidence="2" id="KW-1185">Reference proteome</keyword>
<evidence type="ECO:0000313" key="2">
    <source>
        <dbReference type="Proteomes" id="UP000554144"/>
    </source>
</evidence>
<reference evidence="1 2" key="1">
    <citation type="submission" date="2020-07" db="EMBL/GenBank/DDBJ databases">
        <title>Taxonomic revisions and descriptions of new bacterial species based on genomic comparisons in the high-G+C-content subgroup of the family Alcaligenaceae.</title>
        <authorList>
            <person name="Szabo A."/>
            <person name="Felfoldi T."/>
        </authorList>
    </citation>
    <scope>NUCLEOTIDE SEQUENCE [LARGE SCALE GENOMIC DNA]</scope>
    <source>
        <strain evidence="1 2">DSM 25667</strain>
    </source>
</reference>
<dbReference type="Proteomes" id="UP000554144">
    <property type="component" value="Unassembled WGS sequence"/>
</dbReference>
<dbReference type="EMBL" id="JACCEV010000003">
    <property type="protein sequence ID" value="NYT86269.1"/>
    <property type="molecule type" value="Genomic_DNA"/>
</dbReference>